<name>H6MYV2_GORPV</name>
<feature type="transmembrane region" description="Helical" evidence="2">
    <location>
        <begin position="142"/>
        <end position="161"/>
    </location>
</feature>
<keyword evidence="4" id="KW-1185">Reference proteome</keyword>
<feature type="transmembrane region" description="Helical" evidence="2">
    <location>
        <begin position="84"/>
        <end position="102"/>
    </location>
</feature>
<evidence type="ECO:0000313" key="3">
    <source>
        <dbReference type="EMBL" id="AFA73093.1"/>
    </source>
</evidence>
<dbReference type="KEGG" id="gpo:GPOL_c20540"/>
<feature type="region of interest" description="Disordered" evidence="1">
    <location>
        <begin position="240"/>
        <end position="310"/>
    </location>
</feature>
<dbReference type="EMBL" id="CP003119">
    <property type="protein sequence ID" value="AFA73093.1"/>
    <property type="molecule type" value="Genomic_DNA"/>
</dbReference>
<organism evidence="3 4">
    <name type="scientific">Gordonia polyisoprenivorans (strain DSM 44266 / VH2)</name>
    <dbReference type="NCBI Taxonomy" id="1112204"/>
    <lineage>
        <taxon>Bacteria</taxon>
        <taxon>Bacillati</taxon>
        <taxon>Actinomycetota</taxon>
        <taxon>Actinomycetes</taxon>
        <taxon>Mycobacteriales</taxon>
        <taxon>Gordoniaceae</taxon>
        <taxon>Gordonia</taxon>
    </lineage>
</organism>
<feature type="transmembrane region" description="Helical" evidence="2">
    <location>
        <begin position="48"/>
        <end position="72"/>
    </location>
</feature>
<keyword evidence="2" id="KW-1133">Transmembrane helix</keyword>
<protein>
    <submittedName>
        <fullName evidence="3">Putative membrane protein</fullName>
    </submittedName>
</protein>
<dbReference type="STRING" id="1112204.GPOL_c20540"/>
<accession>H6MYV2</accession>
<dbReference type="eggNOG" id="ENOG5031W0C">
    <property type="taxonomic scope" value="Bacteria"/>
</dbReference>
<evidence type="ECO:0000313" key="4">
    <source>
        <dbReference type="Proteomes" id="UP000009154"/>
    </source>
</evidence>
<feature type="compositionally biased region" description="Pro residues" evidence="1">
    <location>
        <begin position="283"/>
        <end position="310"/>
    </location>
</feature>
<proteinExistence type="predicted"/>
<dbReference type="HOGENOM" id="CLU_896478_0_0_11"/>
<evidence type="ECO:0000256" key="1">
    <source>
        <dbReference type="SAM" id="MobiDB-lite"/>
    </source>
</evidence>
<keyword evidence="2" id="KW-0812">Transmembrane</keyword>
<reference evidence="3 4" key="1">
    <citation type="journal article" date="2012" name="Appl. Environ. Microbiol.">
        <title>Involvement of two latex-clearing proteins during rubber degradation and insights into the subsequent degradation pathway revealed by the genome sequence of Gordonia polyisoprenivorans strain VH2.</title>
        <authorList>
            <person name="Hiessl S."/>
            <person name="Schuldes J."/>
            <person name="Thurmer A."/>
            <person name="Halbsguth T."/>
            <person name="Broker D."/>
            <person name="Angelov A."/>
            <person name="Liebl W."/>
            <person name="Daniel R."/>
            <person name="Steinbuchel A."/>
        </authorList>
    </citation>
    <scope>NUCLEOTIDE SEQUENCE [LARGE SCALE GENOMIC DNA]</scope>
    <source>
        <strain evidence="4">DSM 44266 / VH2</strain>
    </source>
</reference>
<keyword evidence="2" id="KW-0472">Membrane</keyword>
<dbReference type="AlphaFoldDB" id="H6MYV2"/>
<feature type="transmembrane region" description="Helical" evidence="2">
    <location>
        <begin position="168"/>
        <end position="188"/>
    </location>
</feature>
<feature type="compositionally biased region" description="Polar residues" evidence="1">
    <location>
        <begin position="242"/>
        <end position="252"/>
    </location>
</feature>
<evidence type="ECO:0000256" key="2">
    <source>
        <dbReference type="SAM" id="Phobius"/>
    </source>
</evidence>
<feature type="transmembrane region" description="Helical" evidence="2">
    <location>
        <begin position="208"/>
        <end position="236"/>
    </location>
</feature>
<gene>
    <name evidence="3" type="ordered locus">GPOL_c20540</name>
</gene>
<feature type="transmembrane region" description="Helical" evidence="2">
    <location>
        <begin position="109"/>
        <end position="130"/>
    </location>
</feature>
<sequence>MPCAVMSGGARHARMRRRHAMMPTMNYPYPPAPVPAGGSRIPGGRGPWWVRVMVSAAITVLLWGLSLVILIVTHRNFTGSWANFIAWTVIYLLFVVILVPWGRTLVRGILGAVFAFVLLAISHALTAPPYGIWINTHDWYSVIWNIVAATFLIGTIGGWSIARRSTPYAWIGVIPVAGVVCIGTWVLANHMANIRWLNVHIDSLTWWWFANVSIQAAFVIAGVLVVWACDAIGLALRRDRPTPTSGGSTAAWGTQGGPAPWPPSSPATSGQPSWPAGQQPVWPSQPPPAWPTPPPQAWPGQPPSQPPAGT</sequence>
<dbReference type="Proteomes" id="UP000009154">
    <property type="component" value="Chromosome"/>
</dbReference>